<organism evidence="2 3">
    <name type="scientific">Pseudo-nitzschia multistriata</name>
    <dbReference type="NCBI Taxonomy" id="183589"/>
    <lineage>
        <taxon>Eukaryota</taxon>
        <taxon>Sar</taxon>
        <taxon>Stramenopiles</taxon>
        <taxon>Ochrophyta</taxon>
        <taxon>Bacillariophyta</taxon>
        <taxon>Bacillariophyceae</taxon>
        <taxon>Bacillariophycidae</taxon>
        <taxon>Bacillariales</taxon>
        <taxon>Bacillariaceae</taxon>
        <taxon>Pseudo-nitzschia</taxon>
    </lineage>
</organism>
<sequence>MTMIQRAAAYNIFMTKASTGNGKHPAAVNRAKFLSASTATFVSGTTAGFVSANANPGVAHAASSRAPTNSQKFDSNPRYIERDLAMTYGQDKNGNPRSRGILVRKWTGDSTPFQFPVNPIEFTKVWPEEWPFRETDFLRGDSNDDGWFYKVPRLVYHIDEPAAASLTQYYRRNIRPKSDILDICSSWVSHYPLEFPQTMGRICGTGMNGFELGFNDQLTGGYETKDLNDDPVLPYEDNSFDVVTCVVSIDYLVEPIKVLQEVRRVLRPGGKVIISQSNRCFPSKAIAMWLGMTDLQHMELINGYFQYAGGFEPRKAFDITATLPNNRRNDPMFVLEATKARITL</sequence>
<dbReference type="Pfam" id="PF08241">
    <property type="entry name" value="Methyltransf_11"/>
    <property type="match status" value="1"/>
</dbReference>
<dbReference type="Proteomes" id="UP000291116">
    <property type="component" value="Unassembled WGS sequence"/>
</dbReference>
<dbReference type="InterPro" id="IPR029063">
    <property type="entry name" value="SAM-dependent_MTases_sf"/>
</dbReference>
<reference evidence="2 3" key="1">
    <citation type="submission" date="2019-01" db="EMBL/GenBank/DDBJ databases">
        <authorList>
            <person name="Ferrante I. M."/>
        </authorList>
    </citation>
    <scope>NUCLEOTIDE SEQUENCE [LARGE SCALE GENOMIC DNA]</scope>
    <source>
        <strain evidence="2 3">B856</strain>
    </source>
</reference>
<proteinExistence type="predicted"/>
<keyword evidence="3" id="KW-1185">Reference proteome</keyword>
<gene>
    <name evidence="2" type="ORF">PSNMU_V1.4_AUG-EV-PASAV3_0078650</name>
</gene>
<dbReference type="SUPFAM" id="SSF53335">
    <property type="entry name" value="S-adenosyl-L-methionine-dependent methyltransferases"/>
    <property type="match status" value="1"/>
</dbReference>
<feature type="domain" description="Methyltransferase type 11" evidence="1">
    <location>
        <begin position="233"/>
        <end position="274"/>
    </location>
</feature>
<dbReference type="OrthoDB" id="2013972at2759"/>
<protein>
    <recommendedName>
        <fullName evidence="1">Methyltransferase type 11 domain-containing protein</fullName>
    </recommendedName>
</protein>
<dbReference type="AlphaFoldDB" id="A0A448ZG04"/>
<evidence type="ECO:0000313" key="2">
    <source>
        <dbReference type="EMBL" id="VEU40965.1"/>
    </source>
</evidence>
<dbReference type="InterPro" id="IPR013216">
    <property type="entry name" value="Methyltransf_11"/>
</dbReference>
<accession>A0A448ZG04</accession>
<evidence type="ECO:0000259" key="1">
    <source>
        <dbReference type="Pfam" id="PF08241"/>
    </source>
</evidence>
<dbReference type="CDD" id="cd02440">
    <property type="entry name" value="AdoMet_MTases"/>
    <property type="match status" value="1"/>
</dbReference>
<dbReference type="GO" id="GO:0008757">
    <property type="term" value="F:S-adenosylmethionine-dependent methyltransferase activity"/>
    <property type="evidence" value="ECO:0007669"/>
    <property type="project" value="InterPro"/>
</dbReference>
<dbReference type="Gene3D" id="3.40.50.150">
    <property type="entry name" value="Vaccinia Virus protein VP39"/>
    <property type="match status" value="1"/>
</dbReference>
<evidence type="ECO:0000313" key="3">
    <source>
        <dbReference type="Proteomes" id="UP000291116"/>
    </source>
</evidence>
<dbReference type="PANTHER" id="PTHR43036">
    <property type="entry name" value="OSJNBB0011N17.9 PROTEIN"/>
    <property type="match status" value="1"/>
</dbReference>
<name>A0A448ZG04_9STRA</name>
<dbReference type="PANTHER" id="PTHR43036:SF2">
    <property type="entry name" value="OS04G0481300 PROTEIN"/>
    <property type="match status" value="1"/>
</dbReference>
<dbReference type="EMBL" id="CAACVS010000322">
    <property type="protein sequence ID" value="VEU40965.1"/>
    <property type="molecule type" value="Genomic_DNA"/>
</dbReference>